<protein>
    <recommendedName>
        <fullName evidence="4">BTB domain-containing protein</fullName>
    </recommendedName>
</protein>
<keyword evidence="3" id="KW-1185">Reference proteome</keyword>
<evidence type="ECO:0000313" key="2">
    <source>
        <dbReference type="EMBL" id="TFK54321.1"/>
    </source>
</evidence>
<dbReference type="Gene3D" id="3.30.710.10">
    <property type="entry name" value="Potassium Channel Kv1.1, Chain A"/>
    <property type="match status" value="1"/>
</dbReference>
<dbReference type="STRING" id="5364.A0A5C3NL15"/>
<dbReference type="Proteomes" id="UP000305948">
    <property type="component" value="Unassembled WGS sequence"/>
</dbReference>
<dbReference type="InterPro" id="IPR011333">
    <property type="entry name" value="SKP1/BTB/POZ_sf"/>
</dbReference>
<dbReference type="EMBL" id="ML213506">
    <property type="protein sequence ID" value="TFK54321.1"/>
    <property type="molecule type" value="Genomic_DNA"/>
</dbReference>
<feature type="region of interest" description="Disordered" evidence="1">
    <location>
        <begin position="231"/>
        <end position="267"/>
    </location>
</feature>
<dbReference type="OrthoDB" id="6359816at2759"/>
<dbReference type="AlphaFoldDB" id="A0A5C3NL15"/>
<reference evidence="2 3" key="1">
    <citation type="journal article" date="2019" name="Nat. Ecol. Evol.">
        <title>Megaphylogeny resolves global patterns of mushroom evolution.</title>
        <authorList>
            <person name="Varga T."/>
            <person name="Krizsan K."/>
            <person name="Foldi C."/>
            <person name="Dima B."/>
            <person name="Sanchez-Garcia M."/>
            <person name="Sanchez-Ramirez S."/>
            <person name="Szollosi G.J."/>
            <person name="Szarkandi J.G."/>
            <person name="Papp V."/>
            <person name="Albert L."/>
            <person name="Andreopoulos W."/>
            <person name="Angelini C."/>
            <person name="Antonin V."/>
            <person name="Barry K.W."/>
            <person name="Bougher N.L."/>
            <person name="Buchanan P."/>
            <person name="Buyck B."/>
            <person name="Bense V."/>
            <person name="Catcheside P."/>
            <person name="Chovatia M."/>
            <person name="Cooper J."/>
            <person name="Damon W."/>
            <person name="Desjardin D."/>
            <person name="Finy P."/>
            <person name="Geml J."/>
            <person name="Haridas S."/>
            <person name="Hughes K."/>
            <person name="Justo A."/>
            <person name="Karasinski D."/>
            <person name="Kautmanova I."/>
            <person name="Kiss B."/>
            <person name="Kocsube S."/>
            <person name="Kotiranta H."/>
            <person name="LaButti K.M."/>
            <person name="Lechner B.E."/>
            <person name="Liimatainen K."/>
            <person name="Lipzen A."/>
            <person name="Lukacs Z."/>
            <person name="Mihaltcheva S."/>
            <person name="Morgado L.N."/>
            <person name="Niskanen T."/>
            <person name="Noordeloos M.E."/>
            <person name="Ohm R.A."/>
            <person name="Ortiz-Santana B."/>
            <person name="Ovrebo C."/>
            <person name="Racz N."/>
            <person name="Riley R."/>
            <person name="Savchenko A."/>
            <person name="Shiryaev A."/>
            <person name="Soop K."/>
            <person name="Spirin V."/>
            <person name="Szebenyi C."/>
            <person name="Tomsovsky M."/>
            <person name="Tulloss R.E."/>
            <person name="Uehling J."/>
            <person name="Grigoriev I.V."/>
            <person name="Vagvolgyi C."/>
            <person name="Papp T."/>
            <person name="Martin F.M."/>
            <person name="Miettinen O."/>
            <person name="Hibbett D.S."/>
            <person name="Nagy L.G."/>
        </authorList>
    </citation>
    <scope>NUCLEOTIDE SEQUENCE [LARGE SCALE GENOMIC DNA]</scope>
    <source>
        <strain evidence="2 3">OMC1185</strain>
    </source>
</reference>
<organism evidence="2 3">
    <name type="scientific">Heliocybe sulcata</name>
    <dbReference type="NCBI Taxonomy" id="5364"/>
    <lineage>
        <taxon>Eukaryota</taxon>
        <taxon>Fungi</taxon>
        <taxon>Dikarya</taxon>
        <taxon>Basidiomycota</taxon>
        <taxon>Agaricomycotina</taxon>
        <taxon>Agaricomycetes</taxon>
        <taxon>Gloeophyllales</taxon>
        <taxon>Gloeophyllaceae</taxon>
        <taxon>Heliocybe</taxon>
    </lineage>
</organism>
<evidence type="ECO:0008006" key="4">
    <source>
        <dbReference type="Google" id="ProtNLM"/>
    </source>
</evidence>
<evidence type="ECO:0000313" key="3">
    <source>
        <dbReference type="Proteomes" id="UP000305948"/>
    </source>
</evidence>
<sequence>MEHLGDTITHKSRFKVSFHSIDPGAVLWSEVCGEGWRCGIGKRFTPGFSPSIYFEMDFGGVDVSLSPITFQVSRDTNLGPFGRRQPQIVAAPLAAQLPCGIVCNTPNETVPLTGSLIFIFEISYTSVPREKPAEASELRTPLYETLETSMITGSFGDTRLFAFSRRQQSSGRIGTPKALFVNSSILKAASYYDILLSAGFSESLETALDDCFPASEKPQIDLNDYGYGSDSDLSDYDEAQPSKSDDGVASQQESDWRGASGHGETPPVTQCKLGRTIVVKDAAYRTYKALMFYLYTGEIKFRPLTSSQKRSAGDAVAQEHASRSCSPKSMYRLADKLGLEELKLLARDAIKSGLSEANILEEAFSKFTATPGYGEIRKIELEILCKTCRSASVREDLPKMMRRVTLGELPHASEMVSSFMYSLTG</sequence>
<name>A0A5C3NL15_9AGAM</name>
<gene>
    <name evidence="2" type="ORF">OE88DRAFT_1654944</name>
</gene>
<proteinExistence type="predicted"/>
<accession>A0A5C3NL15</accession>
<evidence type="ECO:0000256" key="1">
    <source>
        <dbReference type="SAM" id="MobiDB-lite"/>
    </source>
</evidence>